<evidence type="ECO:0000313" key="2">
    <source>
        <dbReference type="Proteomes" id="UP000737018"/>
    </source>
</evidence>
<proteinExistence type="predicted"/>
<name>A0A8J4R0D3_9ROSI</name>
<evidence type="ECO:0000313" key="1">
    <source>
        <dbReference type="EMBL" id="KAF3956724.1"/>
    </source>
</evidence>
<accession>A0A8J4R0D3</accession>
<dbReference type="AlphaFoldDB" id="A0A8J4R0D3"/>
<dbReference type="Proteomes" id="UP000737018">
    <property type="component" value="Unassembled WGS sequence"/>
</dbReference>
<comment type="caution">
    <text evidence="1">The sequence shown here is derived from an EMBL/GenBank/DDBJ whole genome shotgun (WGS) entry which is preliminary data.</text>
</comment>
<keyword evidence="2" id="KW-1185">Reference proteome</keyword>
<gene>
    <name evidence="1" type="ORF">CMV_018175</name>
</gene>
<feature type="non-terminal residue" evidence="1">
    <location>
        <position position="1"/>
    </location>
</feature>
<organism evidence="1 2">
    <name type="scientific">Castanea mollissima</name>
    <name type="common">Chinese chestnut</name>
    <dbReference type="NCBI Taxonomy" id="60419"/>
    <lineage>
        <taxon>Eukaryota</taxon>
        <taxon>Viridiplantae</taxon>
        <taxon>Streptophyta</taxon>
        <taxon>Embryophyta</taxon>
        <taxon>Tracheophyta</taxon>
        <taxon>Spermatophyta</taxon>
        <taxon>Magnoliopsida</taxon>
        <taxon>eudicotyledons</taxon>
        <taxon>Gunneridae</taxon>
        <taxon>Pentapetalae</taxon>
        <taxon>rosids</taxon>
        <taxon>fabids</taxon>
        <taxon>Fagales</taxon>
        <taxon>Fagaceae</taxon>
        <taxon>Castanea</taxon>
    </lineage>
</organism>
<protein>
    <submittedName>
        <fullName evidence="1">Uncharacterized protein</fullName>
    </submittedName>
</protein>
<sequence>RIYFFTGSLSLNPTEQREAIPLQSELSQQENNFTVLIRSIRVGINLYRGAVRCTFLRATS</sequence>
<reference evidence="1" key="1">
    <citation type="submission" date="2020-03" db="EMBL/GenBank/DDBJ databases">
        <title>Castanea mollissima Vanexum genome sequencing.</title>
        <authorList>
            <person name="Staton M."/>
        </authorList>
    </citation>
    <scope>NUCLEOTIDE SEQUENCE</scope>
    <source>
        <tissue evidence="1">Leaf</tissue>
    </source>
</reference>
<dbReference type="EMBL" id="JRKL02003007">
    <property type="protein sequence ID" value="KAF3956724.1"/>
    <property type="molecule type" value="Genomic_DNA"/>
</dbReference>